<feature type="signal peptide" evidence="1">
    <location>
        <begin position="1"/>
        <end position="18"/>
    </location>
</feature>
<evidence type="ECO:0000256" key="1">
    <source>
        <dbReference type="SAM" id="SignalP"/>
    </source>
</evidence>
<dbReference type="RefSeq" id="WP_407032058.1">
    <property type="nucleotide sequence ID" value="NZ_JAQGEF010000016.1"/>
</dbReference>
<reference evidence="2 3" key="1">
    <citation type="submission" date="2022-12" db="EMBL/GenBank/DDBJ databases">
        <title>Chitinophagaceae gen. sp. nov., a new member of the family Chitinophagaceae, isolated from soil in a chemical factory.</title>
        <authorList>
            <person name="Ke Z."/>
        </authorList>
    </citation>
    <scope>NUCLEOTIDE SEQUENCE [LARGE SCALE GENOMIC DNA]</scope>
    <source>
        <strain evidence="2 3">LY-5</strain>
    </source>
</reference>
<feature type="chain" id="PRO_5046940871" evidence="1">
    <location>
        <begin position="19"/>
        <end position="543"/>
    </location>
</feature>
<dbReference type="EMBL" id="JAQGEF010000016">
    <property type="protein sequence ID" value="MDA3615732.1"/>
    <property type="molecule type" value="Genomic_DNA"/>
</dbReference>
<accession>A0ABT4UN12</accession>
<keyword evidence="3" id="KW-1185">Reference proteome</keyword>
<evidence type="ECO:0000313" key="2">
    <source>
        <dbReference type="EMBL" id="MDA3615732.1"/>
    </source>
</evidence>
<organism evidence="2 3">
    <name type="scientific">Polluticaenibacter yanchengensis</name>
    <dbReference type="NCBI Taxonomy" id="3014562"/>
    <lineage>
        <taxon>Bacteria</taxon>
        <taxon>Pseudomonadati</taxon>
        <taxon>Bacteroidota</taxon>
        <taxon>Chitinophagia</taxon>
        <taxon>Chitinophagales</taxon>
        <taxon>Chitinophagaceae</taxon>
        <taxon>Polluticaenibacter</taxon>
    </lineage>
</organism>
<protein>
    <submittedName>
        <fullName evidence="2">Uncharacterized protein</fullName>
    </submittedName>
</protein>
<evidence type="ECO:0000313" key="3">
    <source>
        <dbReference type="Proteomes" id="UP001210231"/>
    </source>
</evidence>
<name>A0ABT4UN12_9BACT</name>
<proteinExistence type="predicted"/>
<gene>
    <name evidence="2" type="ORF">O3P16_13005</name>
</gene>
<comment type="caution">
    <text evidence="2">The sequence shown here is derived from an EMBL/GenBank/DDBJ whole genome shotgun (WGS) entry which is preliminary data.</text>
</comment>
<dbReference type="Proteomes" id="UP001210231">
    <property type="component" value="Unassembled WGS sequence"/>
</dbReference>
<sequence length="543" mass="57202">MKKVLLSAFLLAALQSNAQLYINNGTLYIDNGAVVSVAGNVESNTNIQVNGPTGTGKLLLNGTGAQNVNMNGFAIPNLEINNAANVTLTGAAKVSNNLNLVNGKVLLGSNNLSLANTATVTGQGDTRYIVSNGTGELRKEISAAGTYSLPVGNASTYNPVEIVQTGGTFSNAYVGVRNIEGKHPNAHVRVSEFLKTYWSLTSSGITGGTRTATGTYNNASFEVTAPGVEADIYAFNYNGTQWALGTAQNAANNTVSMNVAASGTQHLYGMNKFVLAVPKVFLQGAYNSSTGLMNDLLRTSAAYSIGSLPASNLLPLTDPYRTAPYNANFSHVNNANAETISSDVLKDLANPNDQIVDWVFVELRERSSNTVAPVIQTRAALLQRDGDVVDIDGVSPLFFKNLDAKATYVVAVRHRNHIGLSSNPATASSLGLQSTAIDLTTGTIFGTANTNYGVVNGKNVLYAGNANSNTNVRYGGPSNDKDYLLSTILGGNSVLLQSNVYSVGDLNMNRNVRYSGPSNDKDYLLSTILNGSSVVIKSQVLPN</sequence>
<keyword evidence="1" id="KW-0732">Signal</keyword>